<dbReference type="EMBL" id="KI913125">
    <property type="protein sequence ID" value="ETV80656.1"/>
    <property type="molecule type" value="Genomic_DNA"/>
</dbReference>
<organism evidence="8">
    <name type="scientific">Aphanomyces astaci</name>
    <name type="common">Crayfish plague agent</name>
    <dbReference type="NCBI Taxonomy" id="112090"/>
    <lineage>
        <taxon>Eukaryota</taxon>
        <taxon>Sar</taxon>
        <taxon>Stramenopiles</taxon>
        <taxon>Oomycota</taxon>
        <taxon>Saprolegniomycetes</taxon>
        <taxon>Saprolegniales</taxon>
        <taxon>Verrucalvaceae</taxon>
        <taxon>Aphanomyces</taxon>
    </lineage>
</organism>
<dbReference type="InterPro" id="IPR026319">
    <property type="entry name" value="ZC2HC1A/B-like"/>
</dbReference>
<reference evidence="8" key="1">
    <citation type="submission" date="2013-12" db="EMBL/GenBank/DDBJ databases">
        <title>The Genome Sequence of Aphanomyces astaci APO3.</title>
        <authorList>
            <consortium name="The Broad Institute Genomics Platform"/>
            <person name="Russ C."/>
            <person name="Tyler B."/>
            <person name="van West P."/>
            <person name="Dieguez-Uribeondo J."/>
            <person name="Young S.K."/>
            <person name="Zeng Q."/>
            <person name="Gargeya S."/>
            <person name="Fitzgerald M."/>
            <person name="Abouelleil A."/>
            <person name="Alvarado L."/>
            <person name="Chapman S.B."/>
            <person name="Gainer-Dewar J."/>
            <person name="Goldberg J."/>
            <person name="Griggs A."/>
            <person name="Gujja S."/>
            <person name="Hansen M."/>
            <person name="Howarth C."/>
            <person name="Imamovic A."/>
            <person name="Ireland A."/>
            <person name="Larimer J."/>
            <person name="McCowan C."/>
            <person name="Murphy C."/>
            <person name="Pearson M."/>
            <person name="Poon T.W."/>
            <person name="Priest M."/>
            <person name="Roberts A."/>
            <person name="Saif S."/>
            <person name="Shea T."/>
            <person name="Sykes S."/>
            <person name="Wortman J."/>
            <person name="Nusbaum C."/>
            <person name="Birren B."/>
        </authorList>
    </citation>
    <scope>NUCLEOTIDE SEQUENCE [LARGE SCALE GENOMIC DNA]</scope>
    <source>
        <strain evidence="8">APO3</strain>
    </source>
</reference>
<dbReference type="AlphaFoldDB" id="W4GMS9"/>
<dbReference type="Pfam" id="PF13913">
    <property type="entry name" value="zf-C2HC_2"/>
    <property type="match status" value="2"/>
</dbReference>
<dbReference type="GO" id="GO:0008270">
    <property type="term" value="F:zinc ion binding"/>
    <property type="evidence" value="ECO:0007669"/>
    <property type="project" value="UniProtKB-KW"/>
</dbReference>
<feature type="region of interest" description="Disordered" evidence="6">
    <location>
        <begin position="1"/>
        <end position="333"/>
    </location>
</feature>
<dbReference type="GeneID" id="20808169"/>
<evidence type="ECO:0000256" key="6">
    <source>
        <dbReference type="SAM" id="MobiDB-lite"/>
    </source>
</evidence>
<evidence type="ECO:0000256" key="4">
    <source>
        <dbReference type="ARBA" id="ARBA00022833"/>
    </source>
</evidence>
<evidence type="ECO:0000259" key="7">
    <source>
        <dbReference type="PROSITE" id="PS52027"/>
    </source>
</evidence>
<gene>
    <name evidence="8" type="ORF">H257_06173</name>
</gene>
<feature type="compositionally biased region" description="Basic and acidic residues" evidence="6">
    <location>
        <begin position="1"/>
        <end position="33"/>
    </location>
</feature>
<evidence type="ECO:0000256" key="1">
    <source>
        <dbReference type="ARBA" id="ARBA00022723"/>
    </source>
</evidence>
<name>W4GMS9_APHAT</name>
<feature type="compositionally biased region" description="Basic and acidic residues" evidence="6">
    <location>
        <begin position="167"/>
        <end position="188"/>
    </location>
</feature>
<protein>
    <recommendedName>
        <fullName evidence="7">C2HC/C3H-type domain-containing protein</fullName>
    </recommendedName>
</protein>
<dbReference type="PROSITE" id="PS52027">
    <property type="entry name" value="ZF_C2HC_C3H"/>
    <property type="match status" value="2"/>
</dbReference>
<accession>W4GMS9</accession>
<feature type="compositionally biased region" description="Basic and acidic residues" evidence="6">
    <location>
        <begin position="465"/>
        <end position="480"/>
    </location>
</feature>
<keyword evidence="2" id="KW-0677">Repeat</keyword>
<sequence>MQKESKLRYDPSEHAKKQQAAKDRAKELRDARSRGVVNDTCTFTPKVNPRKAAEDNNDEPQQHAAPPGSPPIRSKFQATAAPPSPPIKSKFQNQESPRVESPPPASPPKRRAPVSNLKKPTPPPKMQANDSSDSLDRLSGSYSRQTNSKPSKESSIQQPYETEEPEHDSLSNELKTRTGKVIARESKPKASAGGGACSRDSSCRCRQCDPSNVVEAAPAPLARQRQMKPSPSAAVADTSTVDQNSLSLLKSKMSRRKSRSAPTKPASMFVDEDKPRQVVHSAREPPAVAQQAKPAVLEKRRPPPPVAAFEKPPANVFDGVPDGESEVQDDGANHECPDCHRKFNATAILKHQKICKKVFQGPKKVFNMAAARLKGTDVEKLLNEKGISIKAATTAVSQAKAKADDAAAKKADWKKKSNAFRDAIKGSRDYEIAKKEGRELPPPKPAEIDPSLVQCAHCSRRFNEKAAERHIPHCKEKADRAALSSGPPKKAGGKAAPAAKLAPPKPVAKAPAKKK</sequence>
<dbReference type="PANTHER" id="PTHR13555">
    <property type="entry name" value="C2H2 ZINC FINGER CGI-62-RELATED"/>
    <property type="match status" value="1"/>
</dbReference>
<keyword evidence="1" id="KW-0479">Metal-binding</keyword>
<dbReference type="PANTHER" id="PTHR13555:SF36">
    <property type="entry name" value="ZINC FINGER C2HC DOMAIN-CONTAINING PROTEIN 1B"/>
    <property type="match status" value="1"/>
</dbReference>
<feature type="compositionally biased region" description="Low complexity" evidence="6">
    <location>
        <begin position="486"/>
        <end position="515"/>
    </location>
</feature>
<evidence type="ECO:0000313" key="8">
    <source>
        <dbReference type="EMBL" id="ETV80656.1"/>
    </source>
</evidence>
<evidence type="ECO:0000256" key="3">
    <source>
        <dbReference type="ARBA" id="ARBA00022771"/>
    </source>
</evidence>
<dbReference type="InterPro" id="IPR049899">
    <property type="entry name" value="Znf_C2HC_C3H"/>
</dbReference>
<keyword evidence="3 5" id="KW-0863">Zinc-finger</keyword>
<dbReference type="VEuPathDB" id="FungiDB:H257_06173"/>
<dbReference type="RefSeq" id="XP_009829603.1">
    <property type="nucleotide sequence ID" value="XM_009831301.1"/>
</dbReference>
<dbReference type="OrthoDB" id="10066537at2759"/>
<feature type="domain" description="C2HC/C3H-type" evidence="7">
    <location>
        <begin position="451"/>
        <end position="480"/>
    </location>
</feature>
<evidence type="ECO:0000256" key="2">
    <source>
        <dbReference type="ARBA" id="ARBA00022737"/>
    </source>
</evidence>
<feature type="compositionally biased region" description="Polar residues" evidence="6">
    <location>
        <begin position="145"/>
        <end position="160"/>
    </location>
</feature>
<dbReference type="STRING" id="112090.W4GMS9"/>
<proteinExistence type="predicted"/>
<keyword evidence="4" id="KW-0862">Zinc</keyword>
<evidence type="ECO:0000256" key="5">
    <source>
        <dbReference type="PROSITE-ProRule" id="PRU01371"/>
    </source>
</evidence>
<feature type="domain" description="C2HC/C3H-type" evidence="7">
    <location>
        <begin position="332"/>
        <end position="361"/>
    </location>
</feature>
<feature type="region of interest" description="Disordered" evidence="6">
    <location>
        <begin position="465"/>
        <end position="515"/>
    </location>
</feature>
<feature type="compositionally biased region" description="Low complexity" evidence="6">
    <location>
        <begin position="285"/>
        <end position="295"/>
    </location>
</feature>